<dbReference type="InterPro" id="IPR011706">
    <property type="entry name" value="Cu-oxidase_C"/>
</dbReference>
<feature type="domain" description="Plastocyanin-like" evidence="15">
    <location>
        <begin position="99"/>
        <end position="214"/>
    </location>
</feature>
<evidence type="ECO:0000256" key="10">
    <source>
        <dbReference type="ARBA" id="ARBA00023180"/>
    </source>
</evidence>
<evidence type="ECO:0000256" key="2">
    <source>
        <dbReference type="ARBA" id="ARBA00001935"/>
    </source>
</evidence>
<dbReference type="FunFam" id="2.60.40.420:FF:000046">
    <property type="entry name" value="Multicopper oxidase"/>
    <property type="match status" value="1"/>
</dbReference>
<keyword evidence="6 12" id="KW-0732">Signal</keyword>
<keyword evidence="9" id="KW-1015">Disulfide bond</keyword>
<comment type="cofactor">
    <cofactor evidence="2">
        <name>Cu cation</name>
        <dbReference type="ChEBI" id="CHEBI:23378"/>
    </cofactor>
</comment>
<accession>A0A6G1K3P7</accession>
<dbReference type="Gene3D" id="2.60.40.420">
    <property type="entry name" value="Cupredoxins - blue copper proteins"/>
    <property type="match status" value="3"/>
</dbReference>
<feature type="domain" description="Plastocyanin-like" evidence="13">
    <location>
        <begin position="226"/>
        <end position="371"/>
    </location>
</feature>
<evidence type="ECO:0000256" key="3">
    <source>
        <dbReference type="ARBA" id="ARBA00010609"/>
    </source>
</evidence>
<evidence type="ECO:0000313" key="17">
    <source>
        <dbReference type="Proteomes" id="UP000799428"/>
    </source>
</evidence>
<keyword evidence="5" id="KW-0479">Metal-binding</keyword>
<dbReference type="GO" id="GO:0046274">
    <property type="term" value="P:lignin catabolic process"/>
    <property type="evidence" value="ECO:0007669"/>
    <property type="project" value="UniProtKB-KW"/>
</dbReference>
<dbReference type="GO" id="GO:0052716">
    <property type="term" value="F:hydroquinone:oxygen oxidoreductase activity"/>
    <property type="evidence" value="ECO:0007669"/>
    <property type="project" value="UniProtKB-EC"/>
</dbReference>
<dbReference type="InterPro" id="IPR008972">
    <property type="entry name" value="Cupredoxin"/>
</dbReference>
<dbReference type="PROSITE" id="PS00080">
    <property type="entry name" value="MULTICOPPER_OXIDASE2"/>
    <property type="match status" value="1"/>
</dbReference>
<keyword evidence="8" id="KW-0186">Copper</keyword>
<dbReference type="Pfam" id="PF00394">
    <property type="entry name" value="Cu-oxidase"/>
    <property type="match status" value="1"/>
</dbReference>
<dbReference type="InterPro" id="IPR033138">
    <property type="entry name" value="Cu_oxidase_CS"/>
</dbReference>
<evidence type="ECO:0000256" key="6">
    <source>
        <dbReference type="ARBA" id="ARBA00022729"/>
    </source>
</evidence>
<dbReference type="AlphaFoldDB" id="A0A6G1K3P7"/>
<dbReference type="EMBL" id="MU005774">
    <property type="protein sequence ID" value="KAF2706997.1"/>
    <property type="molecule type" value="Genomic_DNA"/>
</dbReference>
<gene>
    <name evidence="16" type="ORF">K504DRAFT_383996</name>
</gene>
<sequence length="614" mass="66367">MRFEGFAGICLAAIASISVAEKIPDNHILWGPQGPPKTIVKRATSTTAIATATSSRVADSACTNGPLTRTCWSSGFSAATDFDAKWPTTGKTVSYNLEITNGTCNPDGHGAKPCQLLNNQYPGPLITANWGDTISVTVKNSLSGNGTGIHWHGIRQLNTAHYDGVPGITECPLAPGDSKTYTFQATQHGTTWYHSHYSNQYGDGAFGPLVINGPGSANYDLDLGPMMVNDYYYSTAWQIGIQAHNNLQKGQAPPNADTIMVNGLNKNSGGGGSYGSTLIKKGKKYRLRLINTSADNNIWVSLDNHPFQVITSDLVPIKPFVTNWVLLAIGQRYDVIINANQTEGNYWFRANVATACASANNFYGRSIFTYDSTSVTPGAPSTDPAADPPIAMPGGCADMSPLVPWVANTVGSSSDFIAQAGNLDVDVGVEQLTTNQQNIVFWGVNLTAINVNWDKPTLQYVADKNTSYPTTYNLIELPNEGIWSYWIIQETAGTQVPIPHPIHLHGHDFYVLGQGTGQFDMKNTPNTLTYTNPPRRDTAILPGQGWLAIAFPTDNPGAWLMHCHIAWHVADGLAVQFLEAKSQTPAMPAGWETTCANYQKYDQSPVYPKVDSGL</sequence>
<evidence type="ECO:0000256" key="1">
    <source>
        <dbReference type="ARBA" id="ARBA00000349"/>
    </source>
</evidence>
<dbReference type="InterPro" id="IPR045087">
    <property type="entry name" value="Cu-oxidase_fam"/>
</dbReference>
<dbReference type="FunFam" id="2.60.40.420:FF:000045">
    <property type="entry name" value="Laccase 2"/>
    <property type="match status" value="1"/>
</dbReference>
<dbReference type="CDD" id="cd13901">
    <property type="entry name" value="CuRO_3_MaLCC_like"/>
    <property type="match status" value="1"/>
</dbReference>
<keyword evidence="10" id="KW-0325">Glycoprotein</keyword>
<dbReference type="CDD" id="cd13854">
    <property type="entry name" value="CuRO_1_MaLCC_like"/>
    <property type="match status" value="1"/>
</dbReference>
<dbReference type="PANTHER" id="PTHR11709">
    <property type="entry name" value="MULTI-COPPER OXIDASE"/>
    <property type="match status" value="1"/>
</dbReference>
<dbReference type="Proteomes" id="UP000799428">
    <property type="component" value="Unassembled WGS sequence"/>
</dbReference>
<proteinExistence type="inferred from homology"/>
<evidence type="ECO:0000256" key="5">
    <source>
        <dbReference type="ARBA" id="ARBA00022723"/>
    </source>
</evidence>
<dbReference type="FunFam" id="2.60.40.420:FF:000021">
    <property type="entry name" value="Extracellular dihydrogeodin oxidase/laccase"/>
    <property type="match status" value="1"/>
</dbReference>
<evidence type="ECO:0000259" key="14">
    <source>
        <dbReference type="Pfam" id="PF07731"/>
    </source>
</evidence>
<evidence type="ECO:0000256" key="8">
    <source>
        <dbReference type="ARBA" id="ARBA00023008"/>
    </source>
</evidence>
<keyword evidence="7" id="KW-0560">Oxidoreductase</keyword>
<dbReference type="InterPro" id="IPR001117">
    <property type="entry name" value="Cu-oxidase_2nd"/>
</dbReference>
<dbReference type="Pfam" id="PF07731">
    <property type="entry name" value="Cu-oxidase_2"/>
    <property type="match status" value="1"/>
</dbReference>
<evidence type="ECO:0000256" key="7">
    <source>
        <dbReference type="ARBA" id="ARBA00023002"/>
    </source>
</evidence>
<evidence type="ECO:0000313" key="16">
    <source>
        <dbReference type="EMBL" id="KAF2706997.1"/>
    </source>
</evidence>
<dbReference type="Pfam" id="PF07732">
    <property type="entry name" value="Cu-oxidase_3"/>
    <property type="match status" value="1"/>
</dbReference>
<evidence type="ECO:0000256" key="12">
    <source>
        <dbReference type="SAM" id="SignalP"/>
    </source>
</evidence>
<dbReference type="InterPro" id="IPR002355">
    <property type="entry name" value="Cu_oxidase_Cu_BS"/>
</dbReference>
<dbReference type="PROSITE" id="PS00079">
    <property type="entry name" value="MULTICOPPER_OXIDASE1"/>
    <property type="match status" value="1"/>
</dbReference>
<dbReference type="InterPro" id="IPR011707">
    <property type="entry name" value="Cu-oxidase-like_N"/>
</dbReference>
<evidence type="ECO:0000256" key="11">
    <source>
        <dbReference type="ARBA" id="ARBA00023185"/>
    </source>
</evidence>
<dbReference type="SUPFAM" id="SSF49503">
    <property type="entry name" value="Cupredoxins"/>
    <property type="match status" value="3"/>
</dbReference>
<keyword evidence="11" id="KW-0439">Lignin degradation</keyword>
<organism evidence="16 17">
    <name type="scientific">Pleomassaria siparia CBS 279.74</name>
    <dbReference type="NCBI Taxonomy" id="1314801"/>
    <lineage>
        <taxon>Eukaryota</taxon>
        <taxon>Fungi</taxon>
        <taxon>Dikarya</taxon>
        <taxon>Ascomycota</taxon>
        <taxon>Pezizomycotina</taxon>
        <taxon>Dothideomycetes</taxon>
        <taxon>Pleosporomycetidae</taxon>
        <taxon>Pleosporales</taxon>
        <taxon>Pleomassariaceae</taxon>
        <taxon>Pleomassaria</taxon>
    </lineage>
</organism>
<feature type="domain" description="Plastocyanin-like" evidence="14">
    <location>
        <begin position="452"/>
        <end position="581"/>
    </location>
</feature>
<evidence type="ECO:0000259" key="15">
    <source>
        <dbReference type="Pfam" id="PF07732"/>
    </source>
</evidence>
<evidence type="ECO:0000256" key="4">
    <source>
        <dbReference type="ARBA" id="ARBA00012297"/>
    </source>
</evidence>
<feature type="signal peptide" evidence="12">
    <location>
        <begin position="1"/>
        <end position="20"/>
    </location>
</feature>
<protein>
    <recommendedName>
        <fullName evidence="4">laccase</fullName>
        <ecNumber evidence="4">1.10.3.2</ecNumber>
    </recommendedName>
</protein>
<dbReference type="PANTHER" id="PTHR11709:SF87">
    <property type="entry name" value="LACCASE"/>
    <property type="match status" value="1"/>
</dbReference>
<feature type="chain" id="PRO_5026215168" description="laccase" evidence="12">
    <location>
        <begin position="21"/>
        <end position="614"/>
    </location>
</feature>
<comment type="catalytic activity">
    <reaction evidence="1">
        <text>4 hydroquinone + O2 = 4 benzosemiquinone + 2 H2O</text>
        <dbReference type="Rhea" id="RHEA:11276"/>
        <dbReference type="ChEBI" id="CHEBI:15377"/>
        <dbReference type="ChEBI" id="CHEBI:15379"/>
        <dbReference type="ChEBI" id="CHEBI:17594"/>
        <dbReference type="ChEBI" id="CHEBI:17977"/>
        <dbReference type="EC" id="1.10.3.2"/>
    </reaction>
</comment>
<reference evidence="16" key="1">
    <citation type="journal article" date="2020" name="Stud. Mycol.">
        <title>101 Dothideomycetes genomes: a test case for predicting lifestyles and emergence of pathogens.</title>
        <authorList>
            <person name="Haridas S."/>
            <person name="Albert R."/>
            <person name="Binder M."/>
            <person name="Bloem J."/>
            <person name="Labutti K."/>
            <person name="Salamov A."/>
            <person name="Andreopoulos B."/>
            <person name="Baker S."/>
            <person name="Barry K."/>
            <person name="Bills G."/>
            <person name="Bluhm B."/>
            <person name="Cannon C."/>
            <person name="Castanera R."/>
            <person name="Culley D."/>
            <person name="Daum C."/>
            <person name="Ezra D."/>
            <person name="Gonzalez J."/>
            <person name="Henrissat B."/>
            <person name="Kuo A."/>
            <person name="Liang C."/>
            <person name="Lipzen A."/>
            <person name="Lutzoni F."/>
            <person name="Magnuson J."/>
            <person name="Mondo S."/>
            <person name="Nolan M."/>
            <person name="Ohm R."/>
            <person name="Pangilinan J."/>
            <person name="Park H.-J."/>
            <person name="Ramirez L."/>
            <person name="Alfaro M."/>
            <person name="Sun H."/>
            <person name="Tritt A."/>
            <person name="Yoshinaga Y."/>
            <person name="Zwiers L.-H."/>
            <person name="Turgeon B."/>
            <person name="Goodwin S."/>
            <person name="Spatafora J."/>
            <person name="Crous P."/>
            <person name="Grigoriev I."/>
        </authorList>
    </citation>
    <scope>NUCLEOTIDE SEQUENCE</scope>
    <source>
        <strain evidence="16">CBS 279.74</strain>
    </source>
</reference>
<keyword evidence="17" id="KW-1185">Reference proteome</keyword>
<evidence type="ECO:0000259" key="13">
    <source>
        <dbReference type="Pfam" id="PF00394"/>
    </source>
</evidence>
<dbReference type="EC" id="1.10.3.2" evidence="4"/>
<name>A0A6G1K3P7_9PLEO</name>
<comment type="similarity">
    <text evidence="3">Belongs to the multicopper oxidase family.</text>
</comment>
<evidence type="ECO:0000256" key="9">
    <source>
        <dbReference type="ARBA" id="ARBA00023157"/>
    </source>
</evidence>
<dbReference type="GO" id="GO:0005507">
    <property type="term" value="F:copper ion binding"/>
    <property type="evidence" value="ECO:0007669"/>
    <property type="project" value="InterPro"/>
</dbReference>
<dbReference type="OrthoDB" id="2121828at2759"/>